<accession>A0A6J5FY81</accession>
<sequence>MELRALMRRDRSKIDNLVAAAIHAGSIGYYSEVEAHAWEQSHHLDVLLSADHTVVISERSSLLAIAGVDAIARYHIRFVFVAPDRWRQGLGRFVVHLLEDFCAANGVSEMNVAAAKSAVEFYKTLGYFPERRIQFLMSDHNEADRVLKIDAVAMSKHMDVC</sequence>
<dbReference type="Proteomes" id="UP000494119">
    <property type="component" value="Unassembled WGS sequence"/>
</dbReference>
<dbReference type="Pfam" id="PF13673">
    <property type="entry name" value="Acetyltransf_10"/>
    <property type="match status" value="1"/>
</dbReference>
<dbReference type="PROSITE" id="PS51186">
    <property type="entry name" value="GNAT"/>
    <property type="match status" value="1"/>
</dbReference>
<proteinExistence type="predicted"/>
<dbReference type="InterPro" id="IPR000182">
    <property type="entry name" value="GNAT_dom"/>
</dbReference>
<evidence type="ECO:0000313" key="3">
    <source>
        <dbReference type="Proteomes" id="UP000494119"/>
    </source>
</evidence>
<organism evidence="2 3">
    <name type="scientific">Paraburkholderia caffeinitolerans</name>
    <dbReference type="NCBI Taxonomy" id="1723730"/>
    <lineage>
        <taxon>Bacteria</taxon>
        <taxon>Pseudomonadati</taxon>
        <taxon>Pseudomonadota</taxon>
        <taxon>Betaproteobacteria</taxon>
        <taxon>Burkholderiales</taxon>
        <taxon>Burkholderiaceae</taxon>
        <taxon>Paraburkholderia</taxon>
    </lineage>
</organism>
<dbReference type="RefSeq" id="WP_129564202.1">
    <property type="nucleotide sequence ID" value="NZ_CADIKL010000010.1"/>
</dbReference>
<evidence type="ECO:0000313" key="2">
    <source>
        <dbReference type="EMBL" id="CAB3787322.1"/>
    </source>
</evidence>
<dbReference type="AlphaFoldDB" id="A0A6J5FY81"/>
<dbReference type="CDD" id="cd04301">
    <property type="entry name" value="NAT_SF"/>
    <property type="match status" value="1"/>
</dbReference>
<dbReference type="Gene3D" id="3.40.630.30">
    <property type="match status" value="1"/>
</dbReference>
<evidence type="ECO:0000259" key="1">
    <source>
        <dbReference type="PROSITE" id="PS51186"/>
    </source>
</evidence>
<gene>
    <name evidence="2" type="ORF">LMG28688_02442</name>
</gene>
<name>A0A6J5FY81_9BURK</name>
<protein>
    <recommendedName>
        <fullName evidence="1">N-acetyltransferase domain-containing protein</fullName>
    </recommendedName>
</protein>
<reference evidence="2 3" key="1">
    <citation type="submission" date="2020-04" db="EMBL/GenBank/DDBJ databases">
        <authorList>
            <person name="De Canck E."/>
        </authorList>
    </citation>
    <scope>NUCLEOTIDE SEQUENCE [LARGE SCALE GENOMIC DNA]</scope>
    <source>
        <strain evidence="2 3">LMG 28688</strain>
    </source>
</reference>
<dbReference type="GO" id="GO:0016747">
    <property type="term" value="F:acyltransferase activity, transferring groups other than amino-acyl groups"/>
    <property type="evidence" value="ECO:0007669"/>
    <property type="project" value="InterPro"/>
</dbReference>
<feature type="domain" description="N-acetyltransferase" evidence="1">
    <location>
        <begin position="1"/>
        <end position="159"/>
    </location>
</feature>
<dbReference type="EMBL" id="CADIKL010000010">
    <property type="protein sequence ID" value="CAB3787322.1"/>
    <property type="molecule type" value="Genomic_DNA"/>
</dbReference>
<dbReference type="InterPro" id="IPR016181">
    <property type="entry name" value="Acyl_CoA_acyltransferase"/>
</dbReference>
<dbReference type="SUPFAM" id="SSF55729">
    <property type="entry name" value="Acyl-CoA N-acyltransferases (Nat)"/>
    <property type="match status" value="1"/>
</dbReference>
<keyword evidence="3" id="KW-1185">Reference proteome</keyword>